<feature type="compositionally biased region" description="Basic and acidic residues" evidence="6">
    <location>
        <begin position="1083"/>
        <end position="1111"/>
    </location>
</feature>
<feature type="compositionally biased region" description="Basic and acidic residues" evidence="6">
    <location>
        <begin position="275"/>
        <end position="316"/>
    </location>
</feature>
<keyword evidence="9" id="KW-1185">Reference proteome</keyword>
<dbReference type="InterPro" id="IPR003653">
    <property type="entry name" value="Peptidase_C48_C"/>
</dbReference>
<evidence type="ECO:0000256" key="6">
    <source>
        <dbReference type="SAM" id="MobiDB-lite"/>
    </source>
</evidence>
<feature type="domain" description="Ubiquitin-like protease family profile" evidence="7">
    <location>
        <begin position="702"/>
        <end position="1004"/>
    </location>
</feature>
<feature type="compositionally biased region" description="Polar residues" evidence="6">
    <location>
        <begin position="641"/>
        <end position="656"/>
    </location>
</feature>
<protein>
    <recommendedName>
        <fullName evidence="7">Ubiquitin-like protease family profile domain-containing protein</fullName>
    </recommendedName>
</protein>
<evidence type="ECO:0000313" key="9">
    <source>
        <dbReference type="Proteomes" id="UP001610335"/>
    </source>
</evidence>
<dbReference type="Proteomes" id="UP001610335">
    <property type="component" value="Unassembled WGS sequence"/>
</dbReference>
<dbReference type="PANTHER" id="PTHR46896">
    <property type="entry name" value="SENTRIN-SPECIFIC PROTEASE"/>
    <property type="match status" value="1"/>
</dbReference>
<feature type="compositionally biased region" description="Basic residues" evidence="6">
    <location>
        <begin position="917"/>
        <end position="927"/>
    </location>
</feature>
<dbReference type="InterPro" id="IPR038765">
    <property type="entry name" value="Papain-like_cys_pep_sf"/>
</dbReference>
<keyword evidence="4" id="KW-0833">Ubl conjugation pathway</keyword>
<feature type="compositionally biased region" description="Polar residues" evidence="6">
    <location>
        <begin position="215"/>
        <end position="242"/>
    </location>
</feature>
<feature type="compositionally biased region" description="Polar residues" evidence="6">
    <location>
        <begin position="613"/>
        <end position="630"/>
    </location>
</feature>
<accession>A0ABR4IGF3</accession>
<gene>
    <name evidence="8" type="ORF">BDW59DRAFT_145709</name>
</gene>
<feature type="region of interest" description="Disordered" evidence="6">
    <location>
        <begin position="562"/>
        <end position="661"/>
    </location>
</feature>
<feature type="region of interest" description="Disordered" evidence="6">
    <location>
        <begin position="1"/>
        <end position="37"/>
    </location>
</feature>
<evidence type="ECO:0000259" key="7">
    <source>
        <dbReference type="PROSITE" id="PS50600"/>
    </source>
</evidence>
<feature type="compositionally biased region" description="Basic and acidic residues" evidence="6">
    <location>
        <begin position="1211"/>
        <end position="1228"/>
    </location>
</feature>
<name>A0ABR4IGF3_9EURO</name>
<comment type="caution">
    <text evidence="8">The sequence shown here is derived from an EMBL/GenBank/DDBJ whole genome shotgun (WGS) entry which is preliminary data.</text>
</comment>
<feature type="compositionally biased region" description="Polar residues" evidence="6">
    <location>
        <begin position="588"/>
        <end position="602"/>
    </location>
</feature>
<evidence type="ECO:0000256" key="1">
    <source>
        <dbReference type="ARBA" id="ARBA00005234"/>
    </source>
</evidence>
<feature type="compositionally biased region" description="Polar residues" evidence="6">
    <location>
        <begin position="1233"/>
        <end position="1246"/>
    </location>
</feature>
<feature type="compositionally biased region" description="Low complexity" evidence="6">
    <location>
        <begin position="23"/>
        <end position="32"/>
    </location>
</feature>
<feature type="compositionally biased region" description="Basic and acidic residues" evidence="6">
    <location>
        <begin position="341"/>
        <end position="353"/>
    </location>
</feature>
<organism evidence="8 9">
    <name type="scientific">Aspergillus cavernicola</name>
    <dbReference type="NCBI Taxonomy" id="176166"/>
    <lineage>
        <taxon>Eukaryota</taxon>
        <taxon>Fungi</taxon>
        <taxon>Dikarya</taxon>
        <taxon>Ascomycota</taxon>
        <taxon>Pezizomycotina</taxon>
        <taxon>Eurotiomycetes</taxon>
        <taxon>Eurotiomycetidae</taxon>
        <taxon>Eurotiales</taxon>
        <taxon>Aspergillaceae</taxon>
        <taxon>Aspergillus</taxon>
        <taxon>Aspergillus subgen. Nidulantes</taxon>
    </lineage>
</organism>
<evidence type="ECO:0000256" key="2">
    <source>
        <dbReference type="ARBA" id="ARBA00022553"/>
    </source>
</evidence>
<dbReference type="SUPFAM" id="SSF54001">
    <property type="entry name" value="Cysteine proteinases"/>
    <property type="match status" value="1"/>
</dbReference>
<feature type="compositionally biased region" description="Polar residues" evidence="6">
    <location>
        <begin position="832"/>
        <end position="848"/>
    </location>
</feature>
<comment type="similarity">
    <text evidence="1">Belongs to the peptidase C48 family.</text>
</comment>
<dbReference type="EMBL" id="JBFXLS010000033">
    <property type="protein sequence ID" value="KAL2825987.1"/>
    <property type="molecule type" value="Genomic_DNA"/>
</dbReference>
<feature type="compositionally biased region" description="Basic residues" evidence="6">
    <location>
        <begin position="401"/>
        <end position="414"/>
    </location>
</feature>
<evidence type="ECO:0000256" key="5">
    <source>
        <dbReference type="ARBA" id="ARBA00022801"/>
    </source>
</evidence>
<dbReference type="PANTHER" id="PTHR46896:SF3">
    <property type="entry name" value="FI06413P-RELATED"/>
    <property type="match status" value="1"/>
</dbReference>
<feature type="compositionally biased region" description="Basic and acidic residues" evidence="6">
    <location>
        <begin position="864"/>
        <end position="879"/>
    </location>
</feature>
<keyword evidence="3" id="KW-0645">Protease</keyword>
<evidence type="ECO:0000256" key="4">
    <source>
        <dbReference type="ARBA" id="ARBA00022786"/>
    </source>
</evidence>
<dbReference type="PROSITE" id="PS50600">
    <property type="entry name" value="ULP_PROTEASE"/>
    <property type="match status" value="1"/>
</dbReference>
<feature type="compositionally biased region" description="Polar residues" evidence="6">
    <location>
        <begin position="885"/>
        <end position="902"/>
    </location>
</feature>
<feature type="compositionally biased region" description="Basic and acidic residues" evidence="6">
    <location>
        <begin position="904"/>
        <end position="916"/>
    </location>
</feature>
<proteinExistence type="inferred from homology"/>
<keyword evidence="5" id="KW-0378">Hydrolase</keyword>
<dbReference type="InterPro" id="IPR051947">
    <property type="entry name" value="Sentrin-specific_protease"/>
</dbReference>
<feature type="region of interest" description="Disordered" evidence="6">
    <location>
        <begin position="127"/>
        <end position="422"/>
    </location>
</feature>
<keyword evidence="2" id="KW-0597">Phosphoprotein</keyword>
<reference evidence="8 9" key="1">
    <citation type="submission" date="2024-07" db="EMBL/GenBank/DDBJ databases">
        <title>Section-level genome sequencing and comparative genomics of Aspergillus sections Usti and Cavernicolus.</title>
        <authorList>
            <consortium name="Lawrence Berkeley National Laboratory"/>
            <person name="Nybo J.L."/>
            <person name="Vesth T.C."/>
            <person name="Theobald S."/>
            <person name="Frisvad J.C."/>
            <person name="Larsen T.O."/>
            <person name="Kjaerboelling I."/>
            <person name="Rothschild-Mancinelli K."/>
            <person name="Lyhne E.K."/>
            <person name="Kogle M.E."/>
            <person name="Barry K."/>
            <person name="Clum A."/>
            <person name="Na H."/>
            <person name="Ledsgaard L."/>
            <person name="Lin J."/>
            <person name="Lipzen A."/>
            <person name="Kuo A."/>
            <person name="Riley R."/>
            <person name="Mondo S."/>
            <person name="LaButti K."/>
            <person name="Haridas S."/>
            <person name="Pangalinan J."/>
            <person name="Salamov A.A."/>
            <person name="Simmons B.A."/>
            <person name="Magnuson J.K."/>
            <person name="Chen J."/>
            <person name="Drula E."/>
            <person name="Henrissat B."/>
            <person name="Wiebenga A."/>
            <person name="Lubbers R.J."/>
            <person name="Gomes A.C."/>
            <person name="Makela M.R."/>
            <person name="Stajich J."/>
            <person name="Grigoriev I.V."/>
            <person name="Mortensen U.H."/>
            <person name="De vries R.P."/>
            <person name="Baker S.E."/>
            <person name="Andersen M.R."/>
        </authorList>
    </citation>
    <scope>NUCLEOTIDE SEQUENCE [LARGE SCALE GENOMIC DNA]</scope>
    <source>
        <strain evidence="8 9">CBS 600.67</strain>
    </source>
</reference>
<dbReference type="Gene3D" id="3.40.395.10">
    <property type="entry name" value="Adenoviral Proteinase, Chain A"/>
    <property type="match status" value="1"/>
</dbReference>
<dbReference type="Pfam" id="PF02902">
    <property type="entry name" value="Peptidase_C48"/>
    <property type="match status" value="1"/>
</dbReference>
<feature type="compositionally biased region" description="Polar residues" evidence="6">
    <location>
        <begin position="330"/>
        <end position="339"/>
    </location>
</feature>
<feature type="region of interest" description="Disordered" evidence="6">
    <location>
        <begin position="815"/>
        <end position="927"/>
    </location>
</feature>
<evidence type="ECO:0000313" key="8">
    <source>
        <dbReference type="EMBL" id="KAL2825987.1"/>
    </source>
</evidence>
<feature type="region of interest" description="Disordered" evidence="6">
    <location>
        <begin position="1083"/>
        <end position="1246"/>
    </location>
</feature>
<evidence type="ECO:0000256" key="3">
    <source>
        <dbReference type="ARBA" id="ARBA00022670"/>
    </source>
</evidence>
<feature type="compositionally biased region" description="Basic and acidic residues" evidence="6">
    <location>
        <begin position="578"/>
        <end position="587"/>
    </location>
</feature>
<feature type="region of interest" description="Disordered" evidence="6">
    <location>
        <begin position="79"/>
        <end position="98"/>
    </location>
</feature>
<sequence>MQVFKTISDHLFSRPPQPPSDSDPPVSSDAASEVPVRLPSLELTPFDPFTQHCPSHSYANGFRPDRKPSSVRRLLRQSIPHLRSGMPHPSREGGLMHNNNASADEARLFPGSGKPDPNAVQIVPGQTLQKRKQNIPPGPRPYDFIGRGARDSGPVRARGQEREPTYYSSQARSPLSPPRPNHAADPQERSSKRRRVENPAETAKVISISDDDGLNHSTTTSSPVAARSTALSPTPSQLSSQVKMPRNLNGGQDSPYRSVDKGTRVPRAIPRKNTKSLDRFSSEDQDLHFTRGAAEERRRESFVPSVEPDRPLRKLQEQTSNPSVEIPTDLTATNDNTAKTFAKDHAPTIRESRTSIPRESPDELQGEVTVRPVPTSLNDTKISSASNSPSSDIRPTEFTPRNKRKTRKNKKEKSTKKERPPQSFRVFSFRGGAIVRDVLGGENDKLIVDPANRKITISVADAGYVRDIPFRRVLRALAGDASSRKLRLELSKVSGEDFQLDIELSSPEEKACLCCLVQDLGIEAQEKPGGWIDKAFNKGRRDHMQYEASTNGYKRPLVLLETTEENPKPTSASSKRVRLSDGLKDNDGNTAAQTSASPNTASGKCPSPLATKPSETLNSGRASTPSSDLQHSVGVEIPVKKSTSNPQATVRATRSMSRQKHTTLICDDDDHEEDHMPQPIFDVDNKWNRKPLVYPRYGKKKAEVNGSDLERLAPHQFLNDNIIGLYIRFLEDHLQRCNAEVAKRVYFFNSYFFATLTNSPRGKRSINYEGVEKWTRNVDLFSYDYIVVPINEDAHWYIAIICNLPYLQGIIEEGKSRTSRPPSEVREVPETPETSQPAEEQETSAHPQSTKEETVRQSLASTRLIEKQEPQVEGSKSEEWPECENFSNPSRTKNAESSSQLKPASEKESGPVDAPKKPRKLPKKPTFGRKYDVYQPIVVTFDSLNQPRSSTISTLRDYLLAESKSKKDIELDKRLISGMKANQIPCQPNYSDCGLYLLAYVEKFVQDPDLCIRKILRKDMRTEEDWPTLKSGPLRSRLRQFMEQLYVEQEQLTKEEADQSNLMVDQQPISYLLGPSITDKVEKNVKDDKSPQVKADPPAELKSKESPRSREASVLSLTSPKPKNTDQDLGPAKAETQESVIYIEPVKSHTEPPPDVQKQSPRSRREVIEVPDSQNQGTIPAAEPVQIVDARVPKKSKKTRADTVYVGDSDGVEKKYATPRKEPSRGGRVEVQIQVNETPPGSSDSR</sequence>